<dbReference type="GO" id="GO:0071598">
    <property type="term" value="C:neuronal ribonucleoprotein granule"/>
    <property type="evidence" value="ECO:0007669"/>
    <property type="project" value="TreeGrafter"/>
</dbReference>
<evidence type="ECO:0000313" key="2">
    <source>
        <dbReference type="EMBL" id="CAD7222185.1"/>
    </source>
</evidence>
<name>A0A7R8W415_9CRUS</name>
<dbReference type="InterPro" id="IPR011009">
    <property type="entry name" value="Kinase-like_dom_sf"/>
</dbReference>
<feature type="region of interest" description="Disordered" evidence="1">
    <location>
        <begin position="177"/>
        <end position="226"/>
    </location>
</feature>
<feature type="compositionally biased region" description="Low complexity" evidence="1">
    <location>
        <begin position="318"/>
        <end position="329"/>
    </location>
</feature>
<dbReference type="GO" id="GO:0045948">
    <property type="term" value="P:positive regulation of translational initiation"/>
    <property type="evidence" value="ECO:0007669"/>
    <property type="project" value="TreeGrafter"/>
</dbReference>
<feature type="compositionally biased region" description="Low complexity" evidence="1">
    <location>
        <begin position="268"/>
        <end position="280"/>
    </location>
</feature>
<proteinExistence type="predicted"/>
<dbReference type="InterPro" id="IPR034372">
    <property type="entry name" value="UHMK1"/>
</dbReference>
<dbReference type="SUPFAM" id="SSF56112">
    <property type="entry name" value="Protein kinase-like (PK-like)"/>
    <property type="match status" value="2"/>
</dbReference>
<sequence>MHYMMHEPSVESERSPRNFPGVGVIPIRGLRAGSTLKQYGYCVHRGHHCLIQEPLKALRVILAESGNKGMSPWSTKRFAVDVLKGLEHVHQQGLVHADLKLSNIMWSPQEACFVIIDFGLSFGRQEENLHVVQTWGFISPETVAWNENKRNKTASISSPPSAVNLALLRDSLAVERGTGGASGLPSSTRRKHGSASSQGSTSSGSNKRKAPTSAEEAQKESRCYSSEFSRSILESATYTAAERMHSGGGYSLMSSSGARYGGGGGLSSGSSASYSSSRGSPQSNASSQGGGPMADPTESFPAVKRGRDSTIPSHTKSRTMASSSTTSAANRDWQNKLARAQRKAPLGPPIDVWSFGCMLFQVATGVKFIPQPRDFVFATPDALSEFLESRMELIDDHIYCLEERYKENLQNMIRCCLSFYPSERISISALLAHPFLQPSPSSKPYYRDLLTIPTRFLRIANLLRYEELEPGPQQDVILSELRQTLEQFGPLEFMSPFPVSSSLSLSSSSSSPPPLLGAGPECLLPSEDSLSSSFPHLGSLFVAFEESQDAATALEHCRLSGEATDH</sequence>
<dbReference type="EMBL" id="OB660034">
    <property type="protein sequence ID" value="CAD7222185.1"/>
    <property type="molecule type" value="Genomic_DNA"/>
</dbReference>
<dbReference type="GO" id="GO:0005634">
    <property type="term" value="C:nucleus"/>
    <property type="evidence" value="ECO:0007669"/>
    <property type="project" value="TreeGrafter"/>
</dbReference>
<dbReference type="Gene3D" id="1.10.510.10">
    <property type="entry name" value="Transferase(Phosphotransferase) domain 1"/>
    <property type="match status" value="2"/>
</dbReference>
<dbReference type="PROSITE" id="PS50011">
    <property type="entry name" value="PROTEIN_KINASE_DOM"/>
    <property type="match status" value="1"/>
</dbReference>
<feature type="region of interest" description="Disordered" evidence="1">
    <location>
        <begin position="261"/>
        <end position="332"/>
    </location>
</feature>
<dbReference type="InterPro" id="IPR000719">
    <property type="entry name" value="Prot_kinase_dom"/>
</dbReference>
<accession>A0A7R8W415</accession>
<dbReference type="SMART" id="SM00220">
    <property type="entry name" value="S_TKc"/>
    <property type="match status" value="1"/>
</dbReference>
<dbReference type="PANTHER" id="PTHR46962">
    <property type="entry name" value="SERINE/THREONINE-PROTEIN KINASE KIST"/>
    <property type="match status" value="1"/>
</dbReference>
<gene>
    <name evidence="2" type="ORF">CTOB1V02_LOCUS201</name>
</gene>
<feature type="compositionally biased region" description="Low complexity" evidence="1">
    <location>
        <begin position="194"/>
        <end position="205"/>
    </location>
</feature>
<evidence type="ECO:0000256" key="1">
    <source>
        <dbReference type="SAM" id="MobiDB-lite"/>
    </source>
</evidence>
<dbReference type="GO" id="GO:0005524">
    <property type="term" value="F:ATP binding"/>
    <property type="evidence" value="ECO:0007669"/>
    <property type="project" value="InterPro"/>
</dbReference>
<reference evidence="2" key="1">
    <citation type="submission" date="2020-11" db="EMBL/GenBank/DDBJ databases">
        <authorList>
            <person name="Tran Van P."/>
        </authorList>
    </citation>
    <scope>NUCLEOTIDE SEQUENCE</scope>
</reference>
<dbReference type="GO" id="GO:0046825">
    <property type="term" value="P:regulation of protein export from nucleus"/>
    <property type="evidence" value="ECO:0007669"/>
    <property type="project" value="TreeGrafter"/>
</dbReference>
<dbReference type="GO" id="GO:0004674">
    <property type="term" value="F:protein serine/threonine kinase activity"/>
    <property type="evidence" value="ECO:0007669"/>
    <property type="project" value="InterPro"/>
</dbReference>
<dbReference type="GO" id="GO:0043021">
    <property type="term" value="F:ribonucleoprotein complex binding"/>
    <property type="evidence" value="ECO:0007669"/>
    <property type="project" value="TreeGrafter"/>
</dbReference>
<protein>
    <submittedName>
        <fullName evidence="2">Uncharacterized protein</fullName>
    </submittedName>
</protein>
<dbReference type="OrthoDB" id="6363883at2759"/>
<dbReference type="PANTHER" id="PTHR46962:SF1">
    <property type="entry name" value="SERINE_THREONINE-PROTEIN KINASE KIST"/>
    <property type="match status" value="1"/>
</dbReference>
<organism evidence="2">
    <name type="scientific">Cyprideis torosa</name>
    <dbReference type="NCBI Taxonomy" id="163714"/>
    <lineage>
        <taxon>Eukaryota</taxon>
        <taxon>Metazoa</taxon>
        <taxon>Ecdysozoa</taxon>
        <taxon>Arthropoda</taxon>
        <taxon>Crustacea</taxon>
        <taxon>Oligostraca</taxon>
        <taxon>Ostracoda</taxon>
        <taxon>Podocopa</taxon>
        <taxon>Podocopida</taxon>
        <taxon>Cytherocopina</taxon>
        <taxon>Cytheroidea</taxon>
        <taxon>Cytherideidae</taxon>
        <taxon>Cyprideis</taxon>
    </lineage>
</organism>
<dbReference type="AlphaFoldDB" id="A0A7R8W415"/>
<dbReference type="Pfam" id="PF00069">
    <property type="entry name" value="Pkinase"/>
    <property type="match status" value="2"/>
</dbReference>